<keyword evidence="3" id="KW-1185">Reference proteome</keyword>
<reference evidence="3" key="1">
    <citation type="journal article" date="2019" name="Int. J. Syst. Evol. Microbiol.">
        <title>The Global Catalogue of Microorganisms (GCM) 10K type strain sequencing project: providing services to taxonomists for standard genome sequencing and annotation.</title>
        <authorList>
            <consortium name="The Broad Institute Genomics Platform"/>
            <consortium name="The Broad Institute Genome Sequencing Center for Infectious Disease"/>
            <person name="Wu L."/>
            <person name="Ma J."/>
        </authorList>
    </citation>
    <scope>NUCLEOTIDE SEQUENCE [LARGE SCALE GENOMIC DNA]</scope>
    <source>
        <strain evidence="3">JCM 5062</strain>
    </source>
</reference>
<accession>A0ABP5ZDL2</accession>
<dbReference type="EMBL" id="BAAASR010000018">
    <property type="protein sequence ID" value="GAA2497018.1"/>
    <property type="molecule type" value="Genomic_DNA"/>
</dbReference>
<evidence type="ECO:0000313" key="2">
    <source>
        <dbReference type="EMBL" id="GAA2497018.1"/>
    </source>
</evidence>
<dbReference type="Proteomes" id="UP001499942">
    <property type="component" value="Unassembled WGS sequence"/>
</dbReference>
<gene>
    <name evidence="2" type="ORF">GCM10010393_31320</name>
</gene>
<protein>
    <submittedName>
        <fullName evidence="2">Uncharacterized protein</fullName>
    </submittedName>
</protein>
<evidence type="ECO:0000256" key="1">
    <source>
        <dbReference type="SAM" id="MobiDB-lite"/>
    </source>
</evidence>
<feature type="region of interest" description="Disordered" evidence="1">
    <location>
        <begin position="1"/>
        <end position="45"/>
    </location>
</feature>
<comment type="caution">
    <text evidence="2">The sequence shown here is derived from an EMBL/GenBank/DDBJ whole genome shotgun (WGS) entry which is preliminary data.</text>
</comment>
<name>A0ABP5ZDL2_9ACTN</name>
<feature type="compositionally biased region" description="Basic residues" evidence="1">
    <location>
        <begin position="33"/>
        <end position="42"/>
    </location>
</feature>
<sequence length="69" mass="7567">MTTQPIPANAATRAYFSQLSSPDGPGRDDHRLQFRYHPRPYPRRGSVVAVARNEADLAARRPRGAAPPG</sequence>
<evidence type="ECO:0000313" key="3">
    <source>
        <dbReference type="Proteomes" id="UP001499942"/>
    </source>
</evidence>
<organism evidence="2 3">
    <name type="scientific">Streptomyces gobitricini</name>
    <dbReference type="NCBI Taxonomy" id="68211"/>
    <lineage>
        <taxon>Bacteria</taxon>
        <taxon>Bacillati</taxon>
        <taxon>Actinomycetota</taxon>
        <taxon>Actinomycetes</taxon>
        <taxon>Kitasatosporales</taxon>
        <taxon>Streptomycetaceae</taxon>
        <taxon>Streptomyces</taxon>
    </lineage>
</organism>
<proteinExistence type="predicted"/>